<keyword evidence="10" id="KW-1185">Reference proteome</keyword>
<evidence type="ECO:0000256" key="6">
    <source>
        <dbReference type="SAM" id="SignalP"/>
    </source>
</evidence>
<evidence type="ECO:0000256" key="5">
    <source>
        <dbReference type="ARBA" id="ARBA00023237"/>
    </source>
</evidence>
<evidence type="ECO:0000313" key="9">
    <source>
        <dbReference type="Proteomes" id="UP000509782"/>
    </source>
</evidence>
<evidence type="ECO:0000313" key="10">
    <source>
        <dbReference type="Proteomes" id="UP001446337"/>
    </source>
</evidence>
<dbReference type="PANTHER" id="PTHR38776">
    <property type="entry name" value="MLTA-INTERACTING PROTEIN-RELATED"/>
    <property type="match status" value="1"/>
</dbReference>
<sequence length="257" mass="27361">MKRRILASGPAMASALLAALTGNAQAEGSANFVGLGVGAVPVYEGSREYRALPVPMINYQSGNFFISPRAGLPAMGLKTDLAPDWTAGAFVGMALGRQSDDSDRSKGLDDIDFHGAYGAFIEWSPGPYSLMAAYRQAAHSGYGGTLELRATYDAWRNANNRVTLGASTQWANDDAMQTWFGVTPSQAARSRAGLDAYSPSSGFKSVALYGTWAHRLDARWSAVTTLGVNTLVGDARDSPLTERKTNVFANVGVIYAF</sequence>
<dbReference type="EMBL" id="CP054569">
    <property type="protein sequence ID" value="QKQ47152.1"/>
    <property type="molecule type" value="Genomic_DNA"/>
</dbReference>
<dbReference type="InterPro" id="IPR010583">
    <property type="entry name" value="MipA"/>
</dbReference>
<feature type="signal peptide" evidence="6">
    <location>
        <begin position="1"/>
        <end position="26"/>
    </location>
</feature>
<dbReference type="Proteomes" id="UP000509782">
    <property type="component" value="Chromosome"/>
</dbReference>
<dbReference type="EMBL" id="CP154792">
    <property type="protein sequence ID" value="XAN18607.1"/>
    <property type="molecule type" value="Genomic_DNA"/>
</dbReference>
<protein>
    <submittedName>
        <fullName evidence="7">MipA/OmpV family protein</fullName>
    </submittedName>
</protein>
<dbReference type="RefSeq" id="WP_088146292.1">
    <property type="nucleotide sequence ID" value="NZ_BLWG01000617.1"/>
</dbReference>
<evidence type="ECO:0000313" key="8">
    <source>
        <dbReference type="EMBL" id="XAN18607.1"/>
    </source>
</evidence>
<keyword evidence="4" id="KW-0472">Membrane</keyword>
<evidence type="ECO:0000256" key="2">
    <source>
        <dbReference type="ARBA" id="ARBA00005722"/>
    </source>
</evidence>
<dbReference type="PANTHER" id="PTHR38776:SF1">
    <property type="entry name" value="MLTA-INTERACTING PROTEIN-RELATED"/>
    <property type="match status" value="1"/>
</dbReference>
<evidence type="ECO:0000256" key="1">
    <source>
        <dbReference type="ARBA" id="ARBA00004442"/>
    </source>
</evidence>
<feature type="chain" id="PRO_5030157756" evidence="6">
    <location>
        <begin position="27"/>
        <end position="257"/>
    </location>
</feature>
<evidence type="ECO:0000256" key="4">
    <source>
        <dbReference type="ARBA" id="ARBA00023136"/>
    </source>
</evidence>
<evidence type="ECO:0000256" key="3">
    <source>
        <dbReference type="ARBA" id="ARBA00022729"/>
    </source>
</evidence>
<reference evidence="7 9" key="1">
    <citation type="submission" date="2020-05" db="EMBL/GenBank/DDBJ databases">
        <title>FDA dAtabase for Regulatory Grade micrObial Sequences (FDA-ARGOS): Supporting development and validation of Infectious Disease Dx tests.</title>
        <authorList>
            <person name="Sproer C."/>
            <person name="Gronow S."/>
            <person name="Severitt S."/>
            <person name="Schroder I."/>
            <person name="Tallon L."/>
            <person name="Sadzewicz L."/>
            <person name="Zhao X."/>
            <person name="Vavikolanu K."/>
            <person name="Mehta A."/>
            <person name="Aluvathingal J."/>
            <person name="Nadendla S."/>
            <person name="Myers T."/>
            <person name="Yan Y."/>
            <person name="Sichtig H."/>
        </authorList>
    </citation>
    <scope>NUCLEOTIDE SEQUENCE [LARGE SCALE GENOMIC DNA]</scope>
    <source>
        <strain evidence="7 9">FDAARGOS_787</strain>
    </source>
</reference>
<comment type="similarity">
    <text evidence="2">Belongs to the MipA/OmpV family.</text>
</comment>
<keyword evidence="5" id="KW-0998">Cell outer membrane</keyword>
<reference evidence="8 10" key="2">
    <citation type="submission" date="2024-05" db="EMBL/GenBank/DDBJ databases">
        <title>Achromobacter denitrificans. BP1, complete genome.</title>
        <authorList>
            <person name="Zhang B."/>
        </authorList>
    </citation>
    <scope>NUCLEOTIDE SEQUENCE [LARGE SCALE GENOMIC DNA]</scope>
    <source>
        <strain evidence="8 10">BP1</strain>
    </source>
</reference>
<keyword evidence="3 6" id="KW-0732">Signal</keyword>
<dbReference type="Proteomes" id="UP001446337">
    <property type="component" value="Chromosome"/>
</dbReference>
<dbReference type="GO" id="GO:0009279">
    <property type="term" value="C:cell outer membrane"/>
    <property type="evidence" value="ECO:0007669"/>
    <property type="project" value="UniProtKB-SubCell"/>
</dbReference>
<comment type="subcellular location">
    <subcellularLocation>
        <location evidence="1">Cell outer membrane</location>
    </subcellularLocation>
</comment>
<name>A0A6J5IF43_ACHDE</name>
<accession>A0A6J5IF43</accession>
<dbReference type="Pfam" id="PF06629">
    <property type="entry name" value="MipA"/>
    <property type="match status" value="1"/>
</dbReference>
<organism evidence="7 9">
    <name type="scientific">Achromobacter denitrificans</name>
    <name type="common">Alcaligenes denitrificans</name>
    <dbReference type="NCBI Taxonomy" id="32002"/>
    <lineage>
        <taxon>Bacteria</taxon>
        <taxon>Pseudomonadati</taxon>
        <taxon>Pseudomonadota</taxon>
        <taxon>Betaproteobacteria</taxon>
        <taxon>Burkholderiales</taxon>
        <taxon>Alcaligenaceae</taxon>
        <taxon>Achromobacter</taxon>
    </lineage>
</organism>
<dbReference type="AlphaFoldDB" id="A0A6J5IF43"/>
<evidence type="ECO:0000313" key="7">
    <source>
        <dbReference type="EMBL" id="QKQ47152.1"/>
    </source>
</evidence>
<proteinExistence type="inferred from homology"/>
<gene>
    <name evidence="8" type="ORF">AAIK43_11330</name>
    <name evidence="7" type="ORF">FOC81_10790</name>
</gene>